<accession>A0ABM9ILC1</accession>
<organism evidence="2 3">
    <name type="scientific">Ralstonia pickettii</name>
    <name type="common">Burkholderia pickettii</name>
    <dbReference type="NCBI Taxonomy" id="329"/>
    <lineage>
        <taxon>Bacteria</taxon>
        <taxon>Pseudomonadati</taxon>
        <taxon>Pseudomonadota</taxon>
        <taxon>Betaproteobacteria</taxon>
        <taxon>Burkholderiales</taxon>
        <taxon>Burkholderiaceae</taxon>
        <taxon>Ralstonia</taxon>
    </lineage>
</organism>
<gene>
    <name evidence="2" type="ORF">R38712_01821</name>
</gene>
<proteinExistence type="predicted"/>
<feature type="signal peptide" evidence="1">
    <location>
        <begin position="1"/>
        <end position="22"/>
    </location>
</feature>
<protein>
    <submittedName>
        <fullName evidence="2">Uncharacterized protein</fullName>
    </submittedName>
</protein>
<evidence type="ECO:0000313" key="2">
    <source>
        <dbReference type="EMBL" id="CAJ0723273.1"/>
    </source>
</evidence>
<dbReference type="EMBL" id="CATWFT010000004">
    <property type="protein sequence ID" value="CAJ0723273.1"/>
    <property type="molecule type" value="Genomic_DNA"/>
</dbReference>
<reference evidence="2 3" key="1">
    <citation type="submission" date="2023-07" db="EMBL/GenBank/DDBJ databases">
        <authorList>
            <person name="Peeters C."/>
        </authorList>
    </citation>
    <scope>NUCLEOTIDE SEQUENCE [LARGE SCALE GENOMIC DNA]</scope>
    <source>
        <strain evidence="2 3">R-38712</strain>
    </source>
</reference>
<evidence type="ECO:0000313" key="3">
    <source>
        <dbReference type="Proteomes" id="UP001189303"/>
    </source>
</evidence>
<comment type="caution">
    <text evidence="2">The sequence shown here is derived from an EMBL/GenBank/DDBJ whole genome shotgun (WGS) entry which is preliminary data.</text>
</comment>
<keyword evidence="1" id="KW-0732">Signal</keyword>
<dbReference type="Proteomes" id="UP001189303">
    <property type="component" value="Unassembled WGS sequence"/>
</dbReference>
<feature type="chain" id="PRO_5046415807" evidence="1">
    <location>
        <begin position="23"/>
        <end position="117"/>
    </location>
</feature>
<evidence type="ECO:0000256" key="1">
    <source>
        <dbReference type="SAM" id="SignalP"/>
    </source>
</evidence>
<sequence>MVFIRFILVVLISLAVPFVATAGVITSVATECPMQSSNNSMAAMTMHDCCDHNMPDKAKAHACKPGQDCKVCSTCAVVAAAVAAHSFPDATQLVVALPDSSFPSHDPRGLWRPPRSL</sequence>
<name>A0ABM9ILC1_RALPI</name>
<keyword evidence="3" id="KW-1185">Reference proteome</keyword>